<sequence>MITDLILLLVLFALLFGLVKLVSLVQPPPPTKTTTAGSTGTPSTPSSSTTSFGNNTIDWHTGQLNVKSSMRPVTQQDLLDKAAAAGADGGRFVAKHAESFSFANKKDS</sequence>
<evidence type="ECO:0000313" key="4">
    <source>
        <dbReference type="Proteomes" id="UP000008867"/>
    </source>
</evidence>
<organism evidence="3 4">
    <name type="scientific">Sporisorium reilianum (strain SRZ2)</name>
    <name type="common">Maize head smut fungus</name>
    <dbReference type="NCBI Taxonomy" id="999809"/>
    <lineage>
        <taxon>Eukaryota</taxon>
        <taxon>Fungi</taxon>
        <taxon>Dikarya</taxon>
        <taxon>Basidiomycota</taxon>
        <taxon>Ustilaginomycotina</taxon>
        <taxon>Ustilaginomycetes</taxon>
        <taxon>Ustilaginales</taxon>
        <taxon>Ustilaginaceae</taxon>
        <taxon>Sporisorium</taxon>
    </lineage>
</organism>
<dbReference type="AlphaFoldDB" id="E6ZMQ1"/>
<gene>
    <name evidence="3" type="ORF">sr14797</name>
</gene>
<accession>E6ZMQ1</accession>
<proteinExistence type="predicted"/>
<keyword evidence="2" id="KW-0732">Signal</keyword>
<dbReference type="Proteomes" id="UP000008867">
    <property type="component" value="Chromosome 11"/>
</dbReference>
<dbReference type="EMBL" id="FQ311432">
    <property type="protein sequence ID" value="CBQ68508.1"/>
    <property type="molecule type" value="Genomic_DNA"/>
</dbReference>
<evidence type="ECO:0000256" key="1">
    <source>
        <dbReference type="SAM" id="MobiDB-lite"/>
    </source>
</evidence>
<dbReference type="VEuPathDB" id="FungiDB:sr14797"/>
<evidence type="ECO:0000256" key="2">
    <source>
        <dbReference type="SAM" id="SignalP"/>
    </source>
</evidence>
<reference evidence="3 4" key="1">
    <citation type="journal article" date="2010" name="Science">
        <title>Pathogenicity determinants in smut fungi revealed by genome comparison.</title>
        <authorList>
            <person name="Schirawski J."/>
            <person name="Mannhaupt G."/>
            <person name="Muench K."/>
            <person name="Brefort T."/>
            <person name="Schipper K."/>
            <person name="Doehlemann G."/>
            <person name="Di Stasio M."/>
            <person name="Roessel N."/>
            <person name="Mendoza-Mendoza A."/>
            <person name="Pester D."/>
            <person name="Mueller O."/>
            <person name="Winterberg B."/>
            <person name="Meyer E."/>
            <person name="Ghareeb H."/>
            <person name="Wollenberg T."/>
            <person name="Muensterkoetter M."/>
            <person name="Wong P."/>
            <person name="Walter M."/>
            <person name="Stukenbrock E."/>
            <person name="Gueldener U."/>
            <person name="Kahmann R."/>
        </authorList>
    </citation>
    <scope>NUCLEOTIDE SEQUENCE [LARGE SCALE GENOMIC DNA]</scope>
    <source>
        <strain evidence="4">SRZ2</strain>
    </source>
</reference>
<evidence type="ECO:0000313" key="3">
    <source>
        <dbReference type="EMBL" id="CBQ68508.1"/>
    </source>
</evidence>
<dbReference type="HOGENOM" id="CLU_2440625_0_0_1"/>
<keyword evidence="4" id="KW-1185">Reference proteome</keyword>
<feature type="signal peptide" evidence="2">
    <location>
        <begin position="1"/>
        <end position="21"/>
    </location>
</feature>
<name>E6ZMQ1_SPORE</name>
<feature type="region of interest" description="Disordered" evidence="1">
    <location>
        <begin position="27"/>
        <end position="58"/>
    </location>
</feature>
<protein>
    <submittedName>
        <fullName evidence="3">Uncharacterized protein</fullName>
    </submittedName>
</protein>
<feature type="compositionally biased region" description="Low complexity" evidence="1">
    <location>
        <begin position="32"/>
        <end position="51"/>
    </location>
</feature>
<feature type="chain" id="PRO_5003216841" evidence="2">
    <location>
        <begin position="22"/>
        <end position="108"/>
    </location>
</feature>
<dbReference type="eggNOG" id="ENOG502RE76">
    <property type="taxonomic scope" value="Eukaryota"/>
</dbReference>